<dbReference type="AlphaFoldDB" id="A0A6V7H2D4"/>
<evidence type="ECO:0000256" key="1">
    <source>
        <dbReference type="SAM" id="MobiDB-lite"/>
    </source>
</evidence>
<dbReference type="Proteomes" id="UP000752696">
    <property type="component" value="Unassembled WGS sequence"/>
</dbReference>
<feature type="compositionally biased region" description="Basic and acidic residues" evidence="1">
    <location>
        <begin position="235"/>
        <end position="251"/>
    </location>
</feature>
<proteinExistence type="predicted"/>
<dbReference type="EMBL" id="CAJDYZ010006011">
    <property type="protein sequence ID" value="CAD1472997.1"/>
    <property type="molecule type" value="Genomic_DNA"/>
</dbReference>
<sequence length="271" mass="29406">GYLEDQEMTKHLITSILHRSTEESLLISSYSNRLCRAPLMVEDGVEQRLTQSLNMLPPTATCHTVDNGVMATPVVSRYAGAVAPASLIPSLCPFHPPRRSSLETTSFLGVHRQCAHLTGPRTCACVCPVLAKDSTLPFGFPSNAGLLTVPGVPSTAQSGGRPRVQRGHPLPSARTFHAERLCLLGIHDALTEVEGGRSGGGNGLARRCRSWRVGRESQRWSGSGSGGSGGNGSRDSNRSERKTGKGWSLEKEIRSSSSSYFYPFRSWWWKT</sequence>
<keyword evidence="3" id="KW-1185">Reference proteome</keyword>
<organism evidence="2 3">
    <name type="scientific">Heterotrigona itama</name>
    <dbReference type="NCBI Taxonomy" id="395501"/>
    <lineage>
        <taxon>Eukaryota</taxon>
        <taxon>Metazoa</taxon>
        <taxon>Ecdysozoa</taxon>
        <taxon>Arthropoda</taxon>
        <taxon>Hexapoda</taxon>
        <taxon>Insecta</taxon>
        <taxon>Pterygota</taxon>
        <taxon>Neoptera</taxon>
        <taxon>Endopterygota</taxon>
        <taxon>Hymenoptera</taxon>
        <taxon>Apocrita</taxon>
        <taxon>Aculeata</taxon>
        <taxon>Apoidea</taxon>
        <taxon>Anthophila</taxon>
        <taxon>Apidae</taxon>
        <taxon>Heterotrigona</taxon>
    </lineage>
</organism>
<feature type="non-terminal residue" evidence="2">
    <location>
        <position position="271"/>
    </location>
</feature>
<protein>
    <submittedName>
        <fullName evidence="2">Uncharacterized protein</fullName>
    </submittedName>
</protein>
<comment type="caution">
    <text evidence="2">The sequence shown here is derived from an EMBL/GenBank/DDBJ whole genome shotgun (WGS) entry which is preliminary data.</text>
</comment>
<dbReference type="OrthoDB" id="10470346at2759"/>
<evidence type="ECO:0000313" key="3">
    <source>
        <dbReference type="Proteomes" id="UP000752696"/>
    </source>
</evidence>
<feature type="compositionally biased region" description="Gly residues" evidence="1">
    <location>
        <begin position="223"/>
        <end position="232"/>
    </location>
</feature>
<name>A0A6V7H2D4_9HYME</name>
<gene>
    <name evidence="2" type="ORF">MHI_LOCUS348283</name>
</gene>
<feature type="region of interest" description="Disordered" evidence="1">
    <location>
        <begin position="215"/>
        <end position="251"/>
    </location>
</feature>
<reference evidence="2" key="1">
    <citation type="submission" date="2020-07" db="EMBL/GenBank/DDBJ databases">
        <authorList>
            <person name="Nazaruddin N."/>
        </authorList>
    </citation>
    <scope>NUCLEOTIDE SEQUENCE</scope>
</reference>
<accession>A0A6V7H2D4</accession>
<evidence type="ECO:0000313" key="2">
    <source>
        <dbReference type="EMBL" id="CAD1472997.1"/>
    </source>
</evidence>